<dbReference type="Gene3D" id="1.20.58.2220">
    <property type="entry name" value="Formin, FH2 domain"/>
    <property type="match status" value="1"/>
</dbReference>
<accession>A0A8K0SV15</accession>
<dbReference type="GO" id="GO:0000131">
    <property type="term" value="C:incipient cellular bud site"/>
    <property type="evidence" value="ECO:0007669"/>
    <property type="project" value="UniProtKB-ARBA"/>
</dbReference>
<dbReference type="SMART" id="SM01140">
    <property type="entry name" value="Drf_GBD"/>
    <property type="match status" value="1"/>
</dbReference>
<feature type="compositionally biased region" description="Basic and acidic residues" evidence="3">
    <location>
        <begin position="25"/>
        <end position="41"/>
    </location>
</feature>
<feature type="compositionally biased region" description="Basic and acidic residues" evidence="3">
    <location>
        <begin position="956"/>
        <end position="969"/>
    </location>
</feature>
<dbReference type="SUPFAM" id="SSF101447">
    <property type="entry name" value="Formin homology 2 domain (FH2 domain)"/>
    <property type="match status" value="1"/>
</dbReference>
<feature type="region of interest" description="Disordered" evidence="3">
    <location>
        <begin position="1577"/>
        <end position="1602"/>
    </location>
</feature>
<dbReference type="InterPro" id="IPR014768">
    <property type="entry name" value="GBD/FH3_dom"/>
</dbReference>
<dbReference type="GO" id="GO:0003779">
    <property type="term" value="F:actin binding"/>
    <property type="evidence" value="ECO:0007669"/>
    <property type="project" value="InterPro"/>
</dbReference>
<dbReference type="FunFam" id="1.25.10.10:FF:000291">
    <property type="entry name" value="Cytokinesis protein sepA"/>
    <property type="match status" value="1"/>
</dbReference>
<dbReference type="PANTHER" id="PTHR47102:SF2">
    <property type="entry name" value="PROTEIN BNI1"/>
    <property type="match status" value="1"/>
</dbReference>
<keyword evidence="1" id="KW-0175">Coiled coil</keyword>
<dbReference type="InterPro" id="IPR010472">
    <property type="entry name" value="FH3_dom"/>
</dbReference>
<protein>
    <recommendedName>
        <fullName evidence="9">Cytokinesis protein sepA</fullName>
    </recommendedName>
</protein>
<feature type="compositionally biased region" description="Polar residues" evidence="3">
    <location>
        <begin position="907"/>
        <end position="917"/>
    </location>
</feature>
<dbReference type="Pfam" id="PF06371">
    <property type="entry name" value="Drf_GBD"/>
    <property type="match status" value="1"/>
</dbReference>
<feature type="compositionally biased region" description="Acidic residues" evidence="3">
    <location>
        <begin position="970"/>
        <end position="981"/>
    </location>
</feature>
<evidence type="ECO:0000259" key="4">
    <source>
        <dbReference type="PROSITE" id="PS51231"/>
    </source>
</evidence>
<feature type="compositionally biased region" description="Low complexity" evidence="3">
    <location>
        <begin position="204"/>
        <end position="223"/>
    </location>
</feature>
<feature type="compositionally biased region" description="Polar residues" evidence="3">
    <location>
        <begin position="146"/>
        <end position="203"/>
    </location>
</feature>
<dbReference type="GO" id="GO:0015629">
    <property type="term" value="C:actin cytoskeleton"/>
    <property type="evidence" value="ECO:0007669"/>
    <property type="project" value="UniProtKB-ARBA"/>
</dbReference>
<dbReference type="OrthoDB" id="1104827at2759"/>
<feature type="compositionally biased region" description="Polar residues" evidence="3">
    <location>
        <begin position="888"/>
        <end position="900"/>
    </location>
</feature>
<keyword evidence="8" id="KW-1185">Reference proteome</keyword>
<dbReference type="EMBL" id="JAGPNK010000007">
    <property type="protein sequence ID" value="KAH7318333.1"/>
    <property type="molecule type" value="Genomic_DNA"/>
</dbReference>
<dbReference type="Gene3D" id="6.10.30.50">
    <property type="match status" value="1"/>
</dbReference>
<proteinExistence type="inferred from homology"/>
<dbReference type="Gene3D" id="1.25.10.10">
    <property type="entry name" value="Leucine-rich Repeat Variant"/>
    <property type="match status" value="1"/>
</dbReference>
<dbReference type="GO" id="GO:0033554">
    <property type="term" value="P:cellular response to stress"/>
    <property type="evidence" value="ECO:0007669"/>
    <property type="project" value="UniProtKB-ARBA"/>
</dbReference>
<feature type="compositionally biased region" description="Low complexity" evidence="3">
    <location>
        <begin position="984"/>
        <end position="1003"/>
    </location>
</feature>
<sequence length="1746" mass="194302">MSSPDKSRQSSGGRSLFSRSKNKDKRYPDHEPRYPTPDHLDAASIMSSRSSRHKRDSSTTSVVDSPSSPDAGINNLAGVITSIPYDAISSTSRSPIPVDYLPQGDQMPVRREPLPHQLNRPGHDYHQYPSIDTLSGPPPGSHASMARSTQPTGSNLTMASTGKQAQYQQWGPSRGSMASTTNGSHYSRYDSYNPSNGRSSADNLSIHSALPSASSQSSYGSHQSQRDSHRLTKFPGPGGGGGGNGNDGFYFPKPDDDHVIEQMFMQLMQKRGWHNLPEQARRQMMAYPAQKKWTLLHQDRLTEWQGEQKRRLTARPNQFNMTPDITTYSDEEGAPEWYVRRVMEDKLDTKGMGSLEVNLRTQQIGWVKRFVECQGQVALVTLLLKINRKTANGPAPAMPNNNVEKNLDREYDIVKCLKALMNNKFGADDALMHQKVLVALATSLVSARLTTRKLVSEILTFLCTWGENGEGHLKVIQALDEVKAQSGENGRFDAWMRLVEVTVDGRGKMGSLVGASEELRTGGIGMENLLMEYAVTTLILINMIVDAPERDLQLRIHIRAQFTACGIKRILTKMEGFQYELLDKQIERFRTNEAIDYEDMLERENSSIKDSVEGEVKDMNDPVQIADAIQQRLHGSKTQDYFVSALQHLMLIRANDGEERLRMFQLVDAMLSYVAMDRRLPNMDLKQSLNFTVQSLLDKLHTDSEARQAQDEALESRQIAEAAMAERDEMRARLELGADGLVAKMQKQLDEQARFIEAQKRQADGLKAEVESLQTVRAKEAQRYELETRELYLMLRDAQDVAASNAVKVSSGKSGAEDAAKAQGILDRERLMERLQTQIERQKTQYKLEGRVWGDAAGPSDRLRALREEMDGADPGTPPGGGTPPRDFTNSVLGSISRQTRIPRKPVSSSEGLSDNVISEAPETEGEEDVVYERPRIVQYKRPTIDPKQQAGLGRVVDEIGSKVKKYDVSDSEDGDADEITTEPSRPSVESSSSPITPAEADPSAPPPPPKIAITPTEGAAPPPPPPPPPPPMPGQLAGAPPPPPPPPPPPMPGQLGGAPPPPPPPPPPPMPGMKIGGAPPPPPPPMPPGMAGMPPPPPPPMPGGPISGHYLSQKAGFANSPGGIGLPVVRPKKKLKALHWDKVDAPETSHWAAHTPSAEEREEKYNELSRKGILDEVEKLFMAREIKRIGGSGSKKDDKKQIISSDLRKAYEIAFAKFSQHSVEKIVQMIIHCDKDILDNTVVMDFLQKDDLCNIPDNTSKQMAPYSKDWTGPDVNNQTREHDPAELTRQDQLYLYTAFELHHYWKSRMRALSLTRSFEPDYEEISEKIRQVVAVSESLRDSVSLMNVLGLILDIGNYMNDANKQARGFKLSSLGRLAMVKDDKNESTLADLVERIVRNQYPEWEGFANDIAGVMSIQKVNIEQLQLDAKKYIDNIRNVQMSLDSGNLSDPKKFHPQDRVSQVVQRCMKDARRKAEQMELYLEEMMRTYKDIMVFYGEDPADDNARRDFFAKLASFVSEWKRSREKNIQLEEVRKRNEANMKRKHAQLKLNAAVTDGGPVSPASTGAMDSLLEKLRAAAPQARDQRDRRRRARLKDRHQVRVASGQKIADLNEIPEVEAGLQTREATIDEEGNPLSPGLSSPRDGEDDVADRAAALLQGMRGGDGADDNDPEKRESLRKARRQTAEEERRLRRRRREKANSSQTEDGKDDASVGDGLLSPKSDVTSIPGLEQEDEEDANRANRED</sequence>
<dbReference type="Gene3D" id="1.10.238.150">
    <property type="entry name" value="Formin, FH3 diaphanous domain"/>
    <property type="match status" value="1"/>
</dbReference>
<feature type="compositionally biased region" description="Basic and acidic residues" evidence="3">
    <location>
        <begin position="1672"/>
        <end position="1691"/>
    </location>
</feature>
<dbReference type="GO" id="GO:0032153">
    <property type="term" value="C:cell division site"/>
    <property type="evidence" value="ECO:0007669"/>
    <property type="project" value="TreeGrafter"/>
</dbReference>
<reference evidence="7" key="1">
    <citation type="journal article" date="2021" name="Nat. Commun.">
        <title>Genetic determinants of endophytism in the Arabidopsis root mycobiome.</title>
        <authorList>
            <person name="Mesny F."/>
            <person name="Miyauchi S."/>
            <person name="Thiergart T."/>
            <person name="Pickel B."/>
            <person name="Atanasova L."/>
            <person name="Karlsson M."/>
            <person name="Huettel B."/>
            <person name="Barry K.W."/>
            <person name="Haridas S."/>
            <person name="Chen C."/>
            <person name="Bauer D."/>
            <person name="Andreopoulos W."/>
            <person name="Pangilinan J."/>
            <person name="LaButti K."/>
            <person name="Riley R."/>
            <person name="Lipzen A."/>
            <person name="Clum A."/>
            <person name="Drula E."/>
            <person name="Henrissat B."/>
            <person name="Kohler A."/>
            <person name="Grigoriev I.V."/>
            <person name="Martin F.M."/>
            <person name="Hacquard S."/>
        </authorList>
    </citation>
    <scope>NUCLEOTIDE SEQUENCE</scope>
    <source>
        <strain evidence="7">MPI-CAGE-CH-0235</strain>
    </source>
</reference>
<dbReference type="SUPFAM" id="SSF48371">
    <property type="entry name" value="ARM repeat"/>
    <property type="match status" value="1"/>
</dbReference>
<dbReference type="GO" id="GO:0051017">
    <property type="term" value="P:actin filament bundle assembly"/>
    <property type="evidence" value="ECO:0007669"/>
    <property type="project" value="TreeGrafter"/>
</dbReference>
<dbReference type="InterPro" id="IPR014767">
    <property type="entry name" value="DAD_dom"/>
</dbReference>
<dbReference type="GO" id="GO:0043332">
    <property type="term" value="C:mating projection tip"/>
    <property type="evidence" value="ECO:0007669"/>
    <property type="project" value="TreeGrafter"/>
</dbReference>
<evidence type="ECO:0000256" key="2">
    <source>
        <dbReference type="ARBA" id="ARBA00037935"/>
    </source>
</evidence>
<feature type="domain" description="DAD" evidence="4">
    <location>
        <begin position="1562"/>
        <end position="1594"/>
    </location>
</feature>
<evidence type="ECO:0000256" key="3">
    <source>
        <dbReference type="SAM" id="MobiDB-lite"/>
    </source>
</evidence>
<dbReference type="GO" id="GO:1903475">
    <property type="term" value="P:mitotic actomyosin contractile ring assembly"/>
    <property type="evidence" value="ECO:0007669"/>
    <property type="project" value="TreeGrafter"/>
</dbReference>
<feature type="domain" description="GBD/FH3" evidence="5">
    <location>
        <begin position="252"/>
        <end position="682"/>
    </location>
</feature>
<dbReference type="SMART" id="SM00498">
    <property type="entry name" value="FH2"/>
    <property type="match status" value="1"/>
</dbReference>
<dbReference type="Pfam" id="PF06367">
    <property type="entry name" value="Drf_FH3"/>
    <property type="match status" value="1"/>
</dbReference>
<dbReference type="PROSITE" id="PS51232">
    <property type="entry name" value="GBD_FH3"/>
    <property type="match status" value="1"/>
</dbReference>
<comment type="caution">
    <text evidence="7">The sequence shown here is derived from an EMBL/GenBank/DDBJ whole genome shotgun (WGS) entry which is preliminary data.</text>
</comment>
<dbReference type="InterPro" id="IPR015425">
    <property type="entry name" value="FH2_Formin"/>
</dbReference>
<dbReference type="InterPro" id="IPR051661">
    <property type="entry name" value="Actin_filament_regulator"/>
</dbReference>
<dbReference type="GO" id="GO:0051016">
    <property type="term" value="P:barbed-end actin filament capping"/>
    <property type="evidence" value="ECO:0007669"/>
    <property type="project" value="TreeGrafter"/>
</dbReference>
<dbReference type="GO" id="GO:0032991">
    <property type="term" value="C:protein-containing complex"/>
    <property type="evidence" value="ECO:0007669"/>
    <property type="project" value="UniProtKB-ARBA"/>
</dbReference>
<feature type="compositionally biased region" description="Low complexity" evidence="3">
    <location>
        <begin position="58"/>
        <end position="69"/>
    </location>
</feature>
<evidence type="ECO:0000256" key="1">
    <source>
        <dbReference type="ARBA" id="ARBA00023054"/>
    </source>
</evidence>
<dbReference type="GO" id="GO:0031267">
    <property type="term" value="F:small GTPase binding"/>
    <property type="evidence" value="ECO:0007669"/>
    <property type="project" value="InterPro"/>
</dbReference>
<feature type="compositionally biased region" description="Gly residues" evidence="3">
    <location>
        <begin position="236"/>
        <end position="246"/>
    </location>
</feature>
<evidence type="ECO:0000313" key="8">
    <source>
        <dbReference type="Proteomes" id="UP000813444"/>
    </source>
</evidence>
<feature type="compositionally biased region" description="Basic residues" evidence="3">
    <location>
        <begin position="1589"/>
        <end position="1601"/>
    </location>
</feature>
<dbReference type="Proteomes" id="UP000813444">
    <property type="component" value="Unassembled WGS sequence"/>
</dbReference>
<dbReference type="FunFam" id="1.20.58.2220:FF:000006">
    <property type="entry name" value="Cytokinesis protein sepA"/>
    <property type="match status" value="1"/>
</dbReference>
<evidence type="ECO:0000313" key="7">
    <source>
        <dbReference type="EMBL" id="KAH7318333.1"/>
    </source>
</evidence>
<gene>
    <name evidence="7" type="ORF">B0I35DRAFT_409239</name>
</gene>
<dbReference type="InterPro" id="IPR010473">
    <property type="entry name" value="GTPase-bd"/>
</dbReference>
<dbReference type="InterPro" id="IPR011989">
    <property type="entry name" value="ARM-like"/>
</dbReference>
<dbReference type="PANTHER" id="PTHR47102">
    <property type="entry name" value="PROTEIN BNI1"/>
    <property type="match status" value="1"/>
</dbReference>
<dbReference type="FunFam" id="1.10.238.150:FF:000003">
    <property type="entry name" value="Cytokinesis protein SepA"/>
    <property type="match status" value="1"/>
</dbReference>
<dbReference type="GO" id="GO:0030010">
    <property type="term" value="P:establishment of cell polarity"/>
    <property type="evidence" value="ECO:0007669"/>
    <property type="project" value="UniProtKB-ARBA"/>
</dbReference>
<name>A0A8K0SV15_9HYPO</name>
<feature type="region of interest" description="Disordered" evidence="3">
    <location>
        <begin position="1625"/>
        <end position="1648"/>
    </location>
</feature>
<dbReference type="FunFam" id="6.10.30.50:FF:000001">
    <property type="entry name" value="Cytokinesis sepA protein"/>
    <property type="match status" value="1"/>
</dbReference>
<dbReference type="Pfam" id="PF02181">
    <property type="entry name" value="FH2"/>
    <property type="match status" value="1"/>
</dbReference>
<feature type="compositionally biased region" description="Polar residues" evidence="3">
    <location>
        <begin position="9"/>
        <end position="19"/>
    </location>
</feature>
<feature type="region of interest" description="Disordered" evidence="3">
    <location>
        <begin position="1"/>
        <end position="75"/>
    </location>
</feature>
<dbReference type="InterPro" id="IPR042201">
    <property type="entry name" value="FH2_Formin_sf"/>
</dbReference>
<dbReference type="SMART" id="SM01139">
    <property type="entry name" value="Drf_FH3"/>
    <property type="match status" value="1"/>
</dbReference>
<feature type="compositionally biased region" description="Pro residues" evidence="3">
    <location>
        <begin position="1079"/>
        <end position="1104"/>
    </location>
</feature>
<evidence type="ECO:0000259" key="6">
    <source>
        <dbReference type="PROSITE" id="PS51444"/>
    </source>
</evidence>
<feature type="region of interest" description="Disordered" evidence="3">
    <location>
        <begin position="1660"/>
        <end position="1746"/>
    </location>
</feature>
<evidence type="ECO:0008006" key="9">
    <source>
        <dbReference type="Google" id="ProtNLM"/>
    </source>
</evidence>
<dbReference type="PROSITE" id="PS51231">
    <property type="entry name" value="DAD"/>
    <property type="match status" value="1"/>
</dbReference>
<evidence type="ECO:0000259" key="5">
    <source>
        <dbReference type="PROSITE" id="PS51232"/>
    </source>
</evidence>
<dbReference type="GO" id="GO:0005938">
    <property type="term" value="C:cell cortex"/>
    <property type="evidence" value="ECO:0007669"/>
    <property type="project" value="UniProtKB-ARBA"/>
</dbReference>
<organism evidence="7 8">
    <name type="scientific">Stachybotrys elegans</name>
    <dbReference type="NCBI Taxonomy" id="80388"/>
    <lineage>
        <taxon>Eukaryota</taxon>
        <taxon>Fungi</taxon>
        <taxon>Dikarya</taxon>
        <taxon>Ascomycota</taxon>
        <taxon>Pezizomycotina</taxon>
        <taxon>Sordariomycetes</taxon>
        <taxon>Hypocreomycetidae</taxon>
        <taxon>Hypocreales</taxon>
        <taxon>Stachybotryaceae</taxon>
        <taxon>Stachybotrys</taxon>
    </lineage>
</organism>
<dbReference type="PROSITE" id="PS51444">
    <property type="entry name" value="FH2"/>
    <property type="match status" value="1"/>
</dbReference>
<feature type="region of interest" description="Disordered" evidence="3">
    <location>
        <begin position="870"/>
        <end position="1119"/>
    </location>
</feature>
<feature type="region of interest" description="Disordered" evidence="3">
    <location>
        <begin position="88"/>
        <end position="253"/>
    </location>
</feature>
<comment type="similarity">
    <text evidence="2">Belongs to the formin homology family. BNI1 subfamily.</text>
</comment>
<dbReference type="InterPro" id="IPR016024">
    <property type="entry name" value="ARM-type_fold"/>
</dbReference>
<feature type="compositionally biased region" description="Pro residues" evidence="3">
    <location>
        <begin position="1021"/>
        <end position="1072"/>
    </location>
</feature>
<dbReference type="GO" id="GO:0005934">
    <property type="term" value="C:cellular bud tip"/>
    <property type="evidence" value="ECO:0007669"/>
    <property type="project" value="UniProtKB-ARBA"/>
</dbReference>
<feature type="domain" description="FH2" evidence="6">
    <location>
        <begin position="1126"/>
        <end position="1547"/>
    </location>
</feature>